<gene>
    <name evidence="1" type="ORF">BFJ63_vAg16074</name>
</gene>
<protein>
    <submittedName>
        <fullName evidence="1">Uncharacterized protein</fullName>
    </submittedName>
</protein>
<proteinExistence type="predicted"/>
<organism evidence="1 2">
    <name type="scientific">Fusarium oxysporum f. sp. narcissi</name>
    <dbReference type="NCBI Taxonomy" id="451672"/>
    <lineage>
        <taxon>Eukaryota</taxon>
        <taxon>Fungi</taxon>
        <taxon>Dikarya</taxon>
        <taxon>Ascomycota</taxon>
        <taxon>Pezizomycotina</taxon>
        <taxon>Sordariomycetes</taxon>
        <taxon>Hypocreomycetidae</taxon>
        <taxon>Hypocreales</taxon>
        <taxon>Nectriaceae</taxon>
        <taxon>Fusarium</taxon>
        <taxon>Fusarium oxysporum species complex</taxon>
    </lineage>
</organism>
<sequence length="59" mass="6682">MAYALNWIGTDSNTNNKYIEVWKTFSGLSEKLSRSEGVPLQQLEQVAKLAAFFLKKGMQ</sequence>
<evidence type="ECO:0000313" key="1">
    <source>
        <dbReference type="EMBL" id="RYC81022.1"/>
    </source>
</evidence>
<dbReference type="EMBL" id="MQTW01000286">
    <property type="protein sequence ID" value="RYC81022.1"/>
    <property type="molecule type" value="Genomic_DNA"/>
</dbReference>
<name>A0A4Q2V322_FUSOX</name>
<evidence type="ECO:0000313" key="2">
    <source>
        <dbReference type="Proteomes" id="UP000290540"/>
    </source>
</evidence>
<reference evidence="1 2" key="1">
    <citation type="submission" date="2016-12" db="EMBL/GenBank/DDBJ databases">
        <title>Draft genome sequence of Fusarium oxysporum causing rot on Narcissus.</title>
        <authorList>
            <person name="Armitage A.D."/>
            <person name="Taylor A."/>
            <person name="Clarkson J.P."/>
            <person name="Harrison R.J."/>
            <person name="Jackson A.C."/>
        </authorList>
    </citation>
    <scope>NUCLEOTIDE SEQUENCE [LARGE SCALE GENOMIC DNA]</scope>
    <source>
        <strain evidence="1 2">N139</strain>
    </source>
</reference>
<comment type="caution">
    <text evidence="1">The sequence shown here is derived from an EMBL/GenBank/DDBJ whole genome shotgun (WGS) entry which is preliminary data.</text>
</comment>
<dbReference type="AlphaFoldDB" id="A0A4Q2V322"/>
<accession>A0A4Q2V322</accession>
<dbReference type="Proteomes" id="UP000290540">
    <property type="component" value="Unassembled WGS sequence"/>
</dbReference>